<feature type="chain" id="PRO_5038657297" evidence="1">
    <location>
        <begin position="20"/>
        <end position="442"/>
    </location>
</feature>
<proteinExistence type="predicted"/>
<keyword evidence="3" id="KW-1185">Reference proteome</keyword>
<evidence type="ECO:0000313" key="2">
    <source>
        <dbReference type="EMBL" id="NYE18374.1"/>
    </source>
</evidence>
<comment type="caution">
    <text evidence="2">The sequence shown here is derived from an EMBL/GenBank/DDBJ whole genome shotgun (WGS) entry which is preliminary data.</text>
</comment>
<reference evidence="2 3" key="1">
    <citation type="submission" date="2020-07" db="EMBL/GenBank/DDBJ databases">
        <title>Sequencing the genomes of 1000 actinobacteria strains.</title>
        <authorList>
            <person name="Klenk H.-P."/>
        </authorList>
    </citation>
    <scope>NUCLEOTIDE SEQUENCE [LARGE SCALE GENOMIC DNA]</scope>
    <source>
        <strain evidence="2 3">DSM 24662</strain>
    </source>
</reference>
<gene>
    <name evidence="2" type="ORF">BJ991_000402</name>
</gene>
<dbReference type="Gene3D" id="3.40.190.10">
    <property type="entry name" value="Periplasmic binding protein-like II"/>
    <property type="match status" value="1"/>
</dbReference>
<keyword evidence="1" id="KW-0732">Signal</keyword>
<sequence>MKHSAVRLAIATVAIGTLAMTTACGSGGGDADADGVTTVQFWQNQFSNEDNAWFKKAVQDFNAAQNDVKVVLTVVPGDAWEQKLKAAQAAGKAPDMYTMNYSAVPMNARNAQLAPITDHISEEGWKDLDERFLDAVTVDGEQYAYPIYYEPSALLFYRTDLYEAAGLDPAAPPKTWDELIDAGLKLKATDDKTVPFQIAQNAVELSWTTWGAQFGTAGHLPISEDWSEEEATDAKYEPLFQFYQDLYGKGILAKQALSGYGDASPLGQGKLASMASGSWAISLLLADYPQMIDKLAVAPMPTVDGDPSRTTSTLGGWTIGVDAKSKNVEAAASAISWMLAEGTSVPKAYFTGTKFTKLSPRNSLAEELAADPNRTVNPFYDVLLESTKTAILEPTYDWQVSLAMGTALEKAMRGGDIAQAQAEAGATITKVIGDLGLADQQG</sequence>
<accession>A0A7Y9GL03</accession>
<dbReference type="PANTHER" id="PTHR43649:SF12">
    <property type="entry name" value="DIACETYLCHITOBIOSE BINDING PROTEIN DASA"/>
    <property type="match status" value="1"/>
</dbReference>
<evidence type="ECO:0000313" key="3">
    <source>
        <dbReference type="Proteomes" id="UP000576969"/>
    </source>
</evidence>
<evidence type="ECO:0000256" key="1">
    <source>
        <dbReference type="SAM" id="SignalP"/>
    </source>
</evidence>
<protein>
    <submittedName>
        <fullName evidence="2">Multiple sugar transport system substrate-binding protein</fullName>
    </submittedName>
</protein>
<keyword evidence="2" id="KW-0762">Sugar transport</keyword>
<dbReference type="AlphaFoldDB" id="A0A7Y9GL03"/>
<dbReference type="SUPFAM" id="SSF53850">
    <property type="entry name" value="Periplasmic binding protein-like II"/>
    <property type="match status" value="1"/>
</dbReference>
<dbReference type="InterPro" id="IPR050490">
    <property type="entry name" value="Bact_solute-bd_prot1"/>
</dbReference>
<name>A0A7Y9GL03_9MICO</name>
<dbReference type="PANTHER" id="PTHR43649">
    <property type="entry name" value="ARABINOSE-BINDING PROTEIN-RELATED"/>
    <property type="match status" value="1"/>
</dbReference>
<feature type="signal peptide" evidence="1">
    <location>
        <begin position="1"/>
        <end position="19"/>
    </location>
</feature>
<keyword evidence="2" id="KW-0813">Transport</keyword>
<organism evidence="2 3">
    <name type="scientific">Microbacterium immunditiarum</name>
    <dbReference type="NCBI Taxonomy" id="337480"/>
    <lineage>
        <taxon>Bacteria</taxon>
        <taxon>Bacillati</taxon>
        <taxon>Actinomycetota</taxon>
        <taxon>Actinomycetes</taxon>
        <taxon>Micrococcales</taxon>
        <taxon>Microbacteriaceae</taxon>
        <taxon>Microbacterium</taxon>
    </lineage>
</organism>
<dbReference type="CDD" id="cd13585">
    <property type="entry name" value="PBP2_TMBP_like"/>
    <property type="match status" value="1"/>
</dbReference>
<dbReference type="RefSeq" id="WP_179486995.1">
    <property type="nucleotide sequence ID" value="NZ_JACCBV010000001.1"/>
</dbReference>
<dbReference type="Pfam" id="PF01547">
    <property type="entry name" value="SBP_bac_1"/>
    <property type="match status" value="1"/>
</dbReference>
<dbReference type="Proteomes" id="UP000576969">
    <property type="component" value="Unassembled WGS sequence"/>
</dbReference>
<dbReference type="EMBL" id="JACCBV010000001">
    <property type="protein sequence ID" value="NYE18374.1"/>
    <property type="molecule type" value="Genomic_DNA"/>
</dbReference>
<dbReference type="InterPro" id="IPR006059">
    <property type="entry name" value="SBP"/>
</dbReference>
<dbReference type="PROSITE" id="PS51257">
    <property type="entry name" value="PROKAR_LIPOPROTEIN"/>
    <property type="match status" value="1"/>
</dbReference>